<gene>
    <name evidence="1" type="ORF">FHU39_001130</name>
</gene>
<organism evidence="1 2">
    <name type="scientific">Flexivirga oryzae</name>
    <dbReference type="NCBI Taxonomy" id="1794944"/>
    <lineage>
        <taxon>Bacteria</taxon>
        <taxon>Bacillati</taxon>
        <taxon>Actinomycetota</taxon>
        <taxon>Actinomycetes</taxon>
        <taxon>Micrococcales</taxon>
        <taxon>Dermacoccaceae</taxon>
        <taxon>Flexivirga</taxon>
    </lineage>
</organism>
<dbReference type="EMBL" id="JACHVQ010000001">
    <property type="protein sequence ID" value="MBB2891146.1"/>
    <property type="molecule type" value="Genomic_DNA"/>
</dbReference>
<dbReference type="AlphaFoldDB" id="A0A839N669"/>
<protein>
    <recommendedName>
        <fullName evidence="3">DUF222 domain-containing protein</fullName>
    </recommendedName>
</protein>
<evidence type="ECO:0000313" key="2">
    <source>
        <dbReference type="Proteomes" id="UP000559182"/>
    </source>
</evidence>
<evidence type="ECO:0008006" key="3">
    <source>
        <dbReference type="Google" id="ProtNLM"/>
    </source>
</evidence>
<keyword evidence="2" id="KW-1185">Reference proteome</keyword>
<comment type="caution">
    <text evidence="1">The sequence shown here is derived from an EMBL/GenBank/DDBJ whole genome shotgun (WGS) entry which is preliminary data.</text>
</comment>
<name>A0A839N669_9MICO</name>
<accession>A0A839N669</accession>
<evidence type="ECO:0000313" key="1">
    <source>
        <dbReference type="EMBL" id="MBB2891146.1"/>
    </source>
</evidence>
<dbReference type="Proteomes" id="UP000559182">
    <property type="component" value="Unassembled WGS sequence"/>
</dbReference>
<proteinExistence type="predicted"/>
<reference evidence="1 2" key="1">
    <citation type="submission" date="2020-08" db="EMBL/GenBank/DDBJ databases">
        <title>Sequencing the genomes of 1000 actinobacteria strains.</title>
        <authorList>
            <person name="Klenk H.-P."/>
        </authorList>
    </citation>
    <scope>NUCLEOTIDE SEQUENCE [LARGE SCALE GENOMIC DNA]</scope>
    <source>
        <strain evidence="1 2">DSM 105369</strain>
    </source>
</reference>
<sequence>MSREHLGDLIQAAERVKAFADAALVDATAALVADITAHRKAACQAVVHEVQLLTGSTITAARDRVRFATALDARVHGAQELLRTGGCTWDRARIAYTETKHLDPVLAGHVIDRLLAPPQRTTSPRATQGTPAGAIAGELLGRRHRRDRSPSGRTVVARQGCRVRHPGRAHHPSR</sequence>